<accession>A0ABQ5JD45</accession>
<dbReference type="Pfam" id="PF00098">
    <property type="entry name" value="zf-CCHC"/>
    <property type="match status" value="1"/>
</dbReference>
<dbReference type="Proteomes" id="UP001151760">
    <property type="component" value="Unassembled WGS sequence"/>
</dbReference>
<dbReference type="InterPro" id="IPR005162">
    <property type="entry name" value="Retrotrans_gag_dom"/>
</dbReference>
<proteinExistence type="predicted"/>
<protein>
    <submittedName>
        <fullName evidence="3">Reverse transcriptase domain-containing protein</fullName>
    </submittedName>
</protein>
<evidence type="ECO:0000256" key="1">
    <source>
        <dbReference type="PROSITE-ProRule" id="PRU00047"/>
    </source>
</evidence>
<keyword evidence="4" id="KW-1185">Reference proteome</keyword>
<evidence type="ECO:0000259" key="2">
    <source>
        <dbReference type="PROSITE" id="PS50158"/>
    </source>
</evidence>
<evidence type="ECO:0000313" key="4">
    <source>
        <dbReference type="Proteomes" id="UP001151760"/>
    </source>
</evidence>
<sequence length="484" mass="55120">MKKFETPPAPIIVSDPDDQLMWSSTRTVAPTPSFAIIQRPISTNFHIKGTHIQMIRDNEFDGRIRSDPHRHVADFLEISNLFQYGENQEEAVMLRTFPFSLCEEAKIWLNELNEGTITSWNELKEAFISRYISPAKFKRLLNDIHSFHQLDNETLVEAWIRLKEMLRICYRHGLTKGMIVHIFYHGLNGPTQGILDAEGIFLHNTPNEAFKILEDKVLFQLDFSGGSQNSPKPKTIVSAGGNNINHDLAILVDKFEALATKIDSEFLIIRKELNEMQDGRRDNHALDDYLKDDTPMCEPNEANYVQRYHEDIQCAGSDTRPPMLDKADFASWQQCIRLYCRGKDNGVNIVLMSIDEGPFLRMRREEDIWDNVKMLVDRSELKQGKTGCCSECSGRQNRGQGNNARGAGVVGYGRAQNRVGNINPGQARQVKCYNCNRVGHIARNCTQPKRLQKLRILQRQDVADASLENGVVLDEEQLLFLAGG</sequence>
<keyword evidence="3" id="KW-0548">Nucleotidyltransferase</keyword>
<dbReference type="PANTHER" id="PTHR33223:SF11">
    <property type="entry name" value="ELEMENT PROTEIN, PUTATIVE-RELATED"/>
    <property type="match status" value="1"/>
</dbReference>
<dbReference type="Pfam" id="PF03732">
    <property type="entry name" value="Retrotrans_gag"/>
    <property type="match status" value="1"/>
</dbReference>
<dbReference type="InterPro" id="IPR036875">
    <property type="entry name" value="Znf_CCHC_sf"/>
</dbReference>
<dbReference type="SMART" id="SM00343">
    <property type="entry name" value="ZnF_C2HC"/>
    <property type="match status" value="1"/>
</dbReference>
<dbReference type="EMBL" id="BQNB010021776">
    <property type="protein sequence ID" value="GJU09970.1"/>
    <property type="molecule type" value="Genomic_DNA"/>
</dbReference>
<dbReference type="InterPro" id="IPR001878">
    <property type="entry name" value="Znf_CCHC"/>
</dbReference>
<organism evidence="3 4">
    <name type="scientific">Tanacetum coccineum</name>
    <dbReference type="NCBI Taxonomy" id="301880"/>
    <lineage>
        <taxon>Eukaryota</taxon>
        <taxon>Viridiplantae</taxon>
        <taxon>Streptophyta</taxon>
        <taxon>Embryophyta</taxon>
        <taxon>Tracheophyta</taxon>
        <taxon>Spermatophyta</taxon>
        <taxon>Magnoliopsida</taxon>
        <taxon>eudicotyledons</taxon>
        <taxon>Gunneridae</taxon>
        <taxon>Pentapetalae</taxon>
        <taxon>asterids</taxon>
        <taxon>campanulids</taxon>
        <taxon>Asterales</taxon>
        <taxon>Asteraceae</taxon>
        <taxon>Asteroideae</taxon>
        <taxon>Anthemideae</taxon>
        <taxon>Anthemidinae</taxon>
        <taxon>Tanacetum</taxon>
    </lineage>
</organism>
<dbReference type="SUPFAM" id="SSF57756">
    <property type="entry name" value="Retrovirus zinc finger-like domains"/>
    <property type="match status" value="1"/>
</dbReference>
<name>A0ABQ5JD45_9ASTR</name>
<reference evidence="3" key="2">
    <citation type="submission" date="2022-01" db="EMBL/GenBank/DDBJ databases">
        <authorList>
            <person name="Yamashiro T."/>
            <person name="Shiraishi A."/>
            <person name="Satake H."/>
            <person name="Nakayama K."/>
        </authorList>
    </citation>
    <scope>NUCLEOTIDE SEQUENCE</scope>
</reference>
<dbReference type="PANTHER" id="PTHR33223">
    <property type="entry name" value="CCHC-TYPE DOMAIN-CONTAINING PROTEIN"/>
    <property type="match status" value="1"/>
</dbReference>
<keyword evidence="1" id="KW-0862">Zinc</keyword>
<dbReference type="Gene3D" id="4.10.60.10">
    <property type="entry name" value="Zinc finger, CCHC-type"/>
    <property type="match status" value="1"/>
</dbReference>
<dbReference type="PROSITE" id="PS50158">
    <property type="entry name" value="ZF_CCHC"/>
    <property type="match status" value="1"/>
</dbReference>
<feature type="domain" description="CCHC-type" evidence="2">
    <location>
        <begin position="431"/>
        <end position="447"/>
    </location>
</feature>
<gene>
    <name evidence="3" type="ORF">Tco_1132366</name>
</gene>
<evidence type="ECO:0000313" key="3">
    <source>
        <dbReference type="EMBL" id="GJU09970.1"/>
    </source>
</evidence>
<comment type="caution">
    <text evidence="3">The sequence shown here is derived from an EMBL/GenBank/DDBJ whole genome shotgun (WGS) entry which is preliminary data.</text>
</comment>
<dbReference type="GO" id="GO:0003964">
    <property type="term" value="F:RNA-directed DNA polymerase activity"/>
    <property type="evidence" value="ECO:0007669"/>
    <property type="project" value="UniProtKB-KW"/>
</dbReference>
<keyword evidence="3" id="KW-0695">RNA-directed DNA polymerase</keyword>
<keyword evidence="1" id="KW-0479">Metal-binding</keyword>
<reference evidence="3" key="1">
    <citation type="journal article" date="2022" name="Int. J. Mol. Sci.">
        <title>Draft Genome of Tanacetum Coccineum: Genomic Comparison of Closely Related Tanacetum-Family Plants.</title>
        <authorList>
            <person name="Yamashiro T."/>
            <person name="Shiraishi A."/>
            <person name="Nakayama K."/>
            <person name="Satake H."/>
        </authorList>
    </citation>
    <scope>NUCLEOTIDE SEQUENCE</scope>
</reference>
<keyword evidence="1" id="KW-0863">Zinc-finger</keyword>
<keyword evidence="3" id="KW-0808">Transferase</keyword>